<keyword evidence="3" id="KW-0808">Transferase</keyword>
<dbReference type="PANTHER" id="PTHR34047:SF8">
    <property type="entry name" value="PROTEIN YKFC"/>
    <property type="match status" value="1"/>
</dbReference>
<dbReference type="InterPro" id="IPR000477">
    <property type="entry name" value="RT_dom"/>
</dbReference>
<comment type="similarity">
    <text evidence="1">Belongs to the bacterial reverse transcriptase family.</text>
</comment>
<accession>A0AAD1NLU1</accession>
<sequence length="443" mass="51907">MSVRKQFEKHFSEKNLKRIFTEHVIYSGATGIDNLNQYSFRKQLDEQIQILSRKMLAGSYGFTKYRLKLVSKGRGKIPREIAIPTVRDRIAMRAMCDFLSERFESSLNLELPQNVIASVKNDAYSKKYTGCIKLDVSNFYPSVVHAELESRLKKRIRDESILDVIQSAISSPTVSISKSSDKRAERGVPQGLAISNVLAAIYLINIDRYMNAYPNISYYRYVDDILIFCKYKDAEYIAGEVISRFNKIGLEVHDPIEVPEKSSIGRISKRFDYLGYQFEGNLVTARQATIEKLRTSLVAIFTSYKHSDKKNEHFLVWRLNLRITGCIFENKSKGWLFFFSEINDETLLHSLDHYVKKLIKRFDLKIKPKKFSRAFKELSHRKYETNYIPNFDKYTLDKQRDVLTHYFNMNISKYTDEEVTFAFHKRIGKQVKDLQEDIKDFKY</sequence>
<keyword evidence="3" id="KW-0695">RNA-directed DNA polymerase</keyword>
<dbReference type="RefSeq" id="WP_208146632.1">
    <property type="nucleotide sequence ID" value="NZ_AP024613.1"/>
</dbReference>
<dbReference type="AlphaFoldDB" id="A0AAD1NLU1"/>
<organism evidence="3 4">
    <name type="scientific">Shewanella algae</name>
    <dbReference type="NCBI Taxonomy" id="38313"/>
    <lineage>
        <taxon>Bacteria</taxon>
        <taxon>Pseudomonadati</taxon>
        <taxon>Pseudomonadota</taxon>
        <taxon>Gammaproteobacteria</taxon>
        <taxon>Alteromonadales</taxon>
        <taxon>Shewanellaceae</taxon>
        <taxon>Shewanella</taxon>
    </lineage>
</organism>
<dbReference type="Proteomes" id="UP000825078">
    <property type="component" value="Chromosome"/>
</dbReference>
<dbReference type="PROSITE" id="PS50878">
    <property type="entry name" value="RT_POL"/>
    <property type="match status" value="1"/>
</dbReference>
<evidence type="ECO:0000313" key="4">
    <source>
        <dbReference type="Proteomes" id="UP000825078"/>
    </source>
</evidence>
<dbReference type="PANTHER" id="PTHR34047">
    <property type="entry name" value="NUCLEAR INTRON MATURASE 1, MITOCHONDRIAL-RELATED"/>
    <property type="match status" value="1"/>
</dbReference>
<proteinExistence type="inferred from homology"/>
<dbReference type="InterPro" id="IPR051083">
    <property type="entry name" value="GrpII_Intron_Splice-Mob/Def"/>
</dbReference>
<dbReference type="CDD" id="cd01651">
    <property type="entry name" value="RT_G2_intron"/>
    <property type="match status" value="1"/>
</dbReference>
<reference evidence="3" key="1">
    <citation type="submission" date="2021-05" db="EMBL/GenBank/DDBJ databases">
        <title>Molecular characterization for Shewanella algae harboring chromosomal blaOXA-55-like strains isolated from clinical and environment sample.</title>
        <authorList>
            <person name="Ohama Y."/>
            <person name="Aoki K."/>
            <person name="Harada S."/>
            <person name="Moriya K."/>
            <person name="Ishii Y."/>
            <person name="Tateda K."/>
        </authorList>
    </citation>
    <scope>NUCLEOTIDE SEQUENCE</scope>
    <source>
        <strain evidence="3">TUM17379</strain>
    </source>
</reference>
<evidence type="ECO:0000256" key="1">
    <source>
        <dbReference type="ARBA" id="ARBA00034120"/>
    </source>
</evidence>
<feature type="domain" description="Reverse transcriptase" evidence="2">
    <location>
        <begin position="51"/>
        <end position="278"/>
    </location>
</feature>
<evidence type="ECO:0000313" key="3">
    <source>
        <dbReference type="EMBL" id="BCV44358.1"/>
    </source>
</evidence>
<keyword evidence="3" id="KW-0548">Nucleotidyltransferase</keyword>
<dbReference type="EMBL" id="AP024613">
    <property type="protein sequence ID" value="BCV44358.1"/>
    <property type="molecule type" value="Genomic_DNA"/>
</dbReference>
<dbReference type="Pfam" id="PF00078">
    <property type="entry name" value="RVT_1"/>
    <property type="match status" value="1"/>
</dbReference>
<gene>
    <name evidence="3" type="ORF">TUM17379_13760</name>
</gene>
<name>A0AAD1NLU1_9GAMM</name>
<protein>
    <submittedName>
        <fullName evidence="3">Reverse transcriptase</fullName>
    </submittedName>
</protein>
<evidence type="ECO:0000259" key="2">
    <source>
        <dbReference type="PROSITE" id="PS50878"/>
    </source>
</evidence>
<dbReference type="GO" id="GO:0003964">
    <property type="term" value="F:RNA-directed DNA polymerase activity"/>
    <property type="evidence" value="ECO:0007669"/>
    <property type="project" value="UniProtKB-KW"/>
</dbReference>
<dbReference type="SUPFAM" id="SSF56672">
    <property type="entry name" value="DNA/RNA polymerases"/>
    <property type="match status" value="1"/>
</dbReference>
<dbReference type="InterPro" id="IPR043502">
    <property type="entry name" value="DNA/RNA_pol_sf"/>
</dbReference>